<dbReference type="EMBL" id="UINC01044539">
    <property type="protein sequence ID" value="SVB50130.1"/>
    <property type="molecule type" value="Genomic_DNA"/>
</dbReference>
<gene>
    <name evidence="1" type="ORF">METZ01_LOCUS202984</name>
</gene>
<dbReference type="AlphaFoldDB" id="A0A382EHI3"/>
<protein>
    <submittedName>
        <fullName evidence="1">Uncharacterized protein</fullName>
    </submittedName>
</protein>
<feature type="non-terminal residue" evidence="1">
    <location>
        <position position="1"/>
    </location>
</feature>
<proteinExistence type="predicted"/>
<accession>A0A382EHI3</accession>
<evidence type="ECO:0000313" key="1">
    <source>
        <dbReference type="EMBL" id="SVB50130.1"/>
    </source>
</evidence>
<sequence>VLKSTHLPLATIRTYISEKATHT</sequence>
<reference evidence="1" key="1">
    <citation type="submission" date="2018-05" db="EMBL/GenBank/DDBJ databases">
        <authorList>
            <person name="Lanie J.A."/>
            <person name="Ng W.-L."/>
            <person name="Kazmierczak K.M."/>
            <person name="Andrzejewski T.M."/>
            <person name="Davidsen T.M."/>
            <person name="Wayne K.J."/>
            <person name="Tettelin H."/>
            <person name="Glass J.I."/>
            <person name="Rusch D."/>
            <person name="Podicherti R."/>
            <person name="Tsui H.-C.T."/>
            <person name="Winkler M.E."/>
        </authorList>
    </citation>
    <scope>NUCLEOTIDE SEQUENCE</scope>
</reference>
<name>A0A382EHI3_9ZZZZ</name>
<organism evidence="1">
    <name type="scientific">marine metagenome</name>
    <dbReference type="NCBI Taxonomy" id="408172"/>
    <lineage>
        <taxon>unclassified sequences</taxon>
        <taxon>metagenomes</taxon>
        <taxon>ecological metagenomes</taxon>
    </lineage>
</organism>
<feature type="non-terminal residue" evidence="1">
    <location>
        <position position="23"/>
    </location>
</feature>